<accession>A0A0E9RHS6</accession>
<proteinExistence type="predicted"/>
<keyword evidence="1" id="KW-0812">Transmembrane</keyword>
<dbReference type="EMBL" id="GBXM01080562">
    <property type="protein sequence ID" value="JAH28015.1"/>
    <property type="molecule type" value="Transcribed_RNA"/>
</dbReference>
<name>A0A0E9RHS6_ANGAN</name>
<reference evidence="2" key="2">
    <citation type="journal article" date="2015" name="Fish Shellfish Immunol.">
        <title>Early steps in the European eel (Anguilla anguilla)-Vibrio vulnificus interaction in the gills: Role of the RtxA13 toxin.</title>
        <authorList>
            <person name="Callol A."/>
            <person name="Pajuelo D."/>
            <person name="Ebbesson L."/>
            <person name="Teles M."/>
            <person name="MacKenzie S."/>
            <person name="Amaro C."/>
        </authorList>
    </citation>
    <scope>NUCLEOTIDE SEQUENCE</scope>
</reference>
<evidence type="ECO:0000313" key="2">
    <source>
        <dbReference type="EMBL" id="JAH28015.1"/>
    </source>
</evidence>
<organism evidence="2">
    <name type="scientific">Anguilla anguilla</name>
    <name type="common">European freshwater eel</name>
    <name type="synonym">Muraena anguilla</name>
    <dbReference type="NCBI Taxonomy" id="7936"/>
    <lineage>
        <taxon>Eukaryota</taxon>
        <taxon>Metazoa</taxon>
        <taxon>Chordata</taxon>
        <taxon>Craniata</taxon>
        <taxon>Vertebrata</taxon>
        <taxon>Euteleostomi</taxon>
        <taxon>Actinopterygii</taxon>
        <taxon>Neopterygii</taxon>
        <taxon>Teleostei</taxon>
        <taxon>Anguilliformes</taxon>
        <taxon>Anguillidae</taxon>
        <taxon>Anguilla</taxon>
    </lineage>
</organism>
<dbReference type="AlphaFoldDB" id="A0A0E9RHS6"/>
<evidence type="ECO:0000256" key="1">
    <source>
        <dbReference type="SAM" id="Phobius"/>
    </source>
</evidence>
<sequence length="32" mass="3793">MVHRTQRRGYMGWIWLNVLSVGLLQVDSIIHI</sequence>
<reference evidence="2" key="1">
    <citation type="submission" date="2014-11" db="EMBL/GenBank/DDBJ databases">
        <authorList>
            <person name="Amaro Gonzalez C."/>
        </authorList>
    </citation>
    <scope>NUCLEOTIDE SEQUENCE</scope>
</reference>
<keyword evidence="1" id="KW-1133">Transmembrane helix</keyword>
<protein>
    <submittedName>
        <fullName evidence="2">Uncharacterized protein</fullName>
    </submittedName>
</protein>
<keyword evidence="1" id="KW-0472">Membrane</keyword>
<feature type="transmembrane region" description="Helical" evidence="1">
    <location>
        <begin position="12"/>
        <end position="30"/>
    </location>
</feature>